<dbReference type="SUPFAM" id="SSF54523">
    <property type="entry name" value="Pili subunits"/>
    <property type="match status" value="1"/>
</dbReference>
<evidence type="ECO:0000256" key="1">
    <source>
        <dbReference type="ARBA" id="ARBA00004377"/>
    </source>
</evidence>
<dbReference type="InterPro" id="IPR045584">
    <property type="entry name" value="Pilin-like"/>
</dbReference>
<dbReference type="InterPro" id="IPR049875">
    <property type="entry name" value="TypeII_GspH"/>
</dbReference>
<keyword evidence="6" id="KW-0812">Transmembrane</keyword>
<dbReference type="Gene3D" id="3.55.40.10">
    <property type="entry name" value="minor pseudopilin epsh domain"/>
    <property type="match status" value="1"/>
</dbReference>
<evidence type="ECO:0000256" key="3">
    <source>
        <dbReference type="ARBA" id="ARBA00022475"/>
    </source>
</evidence>
<sequence>MNASKGFTLLEMLLVLMIIALSASAVMLTTGQLNGSQGKAVKTGERLNALVEYAADWATMENRLIGLKIEDADWQFVVSEGKKWQQPDSQYRLPTRGEWDESWRIQLLPATLKQRSSREPQIIITPDGEVTPFTLQVEDRDKGKTLFTLTSQGGLPLRFTPGEGR</sequence>
<dbReference type="EMBL" id="SNVX01000026">
    <property type="protein sequence ID" value="TDN48563.1"/>
    <property type="molecule type" value="Genomic_DNA"/>
</dbReference>
<dbReference type="Pfam" id="PF07963">
    <property type="entry name" value="N_methyl"/>
    <property type="match status" value="1"/>
</dbReference>
<reference evidence="12 13" key="1">
    <citation type="submission" date="2019-03" db="EMBL/GenBank/DDBJ databases">
        <title>Genomic analyses of the natural microbiome of Caenorhabditis elegans.</title>
        <authorList>
            <person name="Samuel B."/>
        </authorList>
    </citation>
    <scope>NUCLEOTIDE SEQUENCE [LARGE SCALE GENOMIC DNA]</scope>
    <source>
        <strain evidence="12 13">BIGb0156</strain>
    </source>
</reference>
<feature type="domain" description="General secretion pathway GspH" evidence="11">
    <location>
        <begin position="45"/>
        <end position="144"/>
    </location>
</feature>
<dbReference type="Proteomes" id="UP000295530">
    <property type="component" value="Unassembled WGS sequence"/>
</dbReference>
<comment type="similarity">
    <text evidence="9">Belongs to the GSP H family.</text>
</comment>
<evidence type="ECO:0000256" key="10">
    <source>
        <dbReference type="ARBA" id="ARBA00030775"/>
    </source>
</evidence>
<dbReference type="GO" id="GO:0015627">
    <property type="term" value="C:type II protein secretion system complex"/>
    <property type="evidence" value="ECO:0007669"/>
    <property type="project" value="InterPro"/>
</dbReference>
<organism evidence="12 13">
    <name type="scientific">Scandinavium goeteborgense</name>
    <dbReference type="NCBI Taxonomy" id="1851514"/>
    <lineage>
        <taxon>Bacteria</taxon>
        <taxon>Pseudomonadati</taxon>
        <taxon>Pseudomonadota</taxon>
        <taxon>Gammaproteobacteria</taxon>
        <taxon>Enterobacterales</taxon>
        <taxon>Enterobacteriaceae</taxon>
        <taxon>Scandinavium</taxon>
    </lineage>
</organism>
<keyword evidence="13" id="KW-1185">Reference proteome</keyword>
<dbReference type="InterPro" id="IPR012902">
    <property type="entry name" value="N_methyl_site"/>
</dbReference>
<dbReference type="GO" id="GO:0005886">
    <property type="term" value="C:plasma membrane"/>
    <property type="evidence" value="ECO:0007669"/>
    <property type="project" value="UniProtKB-SubCell"/>
</dbReference>
<evidence type="ECO:0000256" key="4">
    <source>
        <dbReference type="ARBA" id="ARBA00022481"/>
    </source>
</evidence>
<keyword evidence="4" id="KW-0488">Methylation</keyword>
<accession>A0A4R6DU09</accession>
<evidence type="ECO:0000256" key="9">
    <source>
        <dbReference type="ARBA" id="ARBA00025772"/>
    </source>
</evidence>
<evidence type="ECO:0000256" key="6">
    <source>
        <dbReference type="ARBA" id="ARBA00022692"/>
    </source>
</evidence>
<dbReference type="Pfam" id="PF12019">
    <property type="entry name" value="GspH"/>
    <property type="match status" value="1"/>
</dbReference>
<comment type="subcellular location">
    <subcellularLocation>
        <location evidence="1">Cell inner membrane</location>
        <topology evidence="1">Single-pass membrane protein</topology>
    </subcellularLocation>
</comment>
<proteinExistence type="inferred from homology"/>
<dbReference type="InterPro" id="IPR022346">
    <property type="entry name" value="T2SS_GspH"/>
</dbReference>
<evidence type="ECO:0000256" key="5">
    <source>
        <dbReference type="ARBA" id="ARBA00022519"/>
    </source>
</evidence>
<dbReference type="InterPro" id="IPR002416">
    <property type="entry name" value="T2SS_protein-GspH"/>
</dbReference>
<evidence type="ECO:0000313" key="12">
    <source>
        <dbReference type="EMBL" id="TDN48563.1"/>
    </source>
</evidence>
<evidence type="ECO:0000256" key="7">
    <source>
        <dbReference type="ARBA" id="ARBA00022989"/>
    </source>
</evidence>
<evidence type="ECO:0000256" key="8">
    <source>
        <dbReference type="ARBA" id="ARBA00023136"/>
    </source>
</evidence>
<keyword evidence="5" id="KW-0997">Cell inner membrane</keyword>
<dbReference type="AlphaFoldDB" id="A0A4R6DU09"/>
<keyword evidence="7" id="KW-1133">Transmembrane helix</keyword>
<dbReference type="OrthoDB" id="6076129at2"/>
<dbReference type="RefSeq" id="WP_133462417.1">
    <property type="nucleotide sequence ID" value="NZ_SNVX01000026.1"/>
</dbReference>
<dbReference type="PROSITE" id="PS00409">
    <property type="entry name" value="PROKAR_NTER_METHYL"/>
    <property type="match status" value="1"/>
</dbReference>
<protein>
    <recommendedName>
        <fullName evidence="2">Type II secretion system protein H</fullName>
    </recommendedName>
    <alternativeName>
        <fullName evidence="10">General secretion pathway protein H</fullName>
    </alternativeName>
</protein>
<keyword evidence="3" id="KW-1003">Cell membrane</keyword>
<dbReference type="NCBIfam" id="TIGR02532">
    <property type="entry name" value="IV_pilin_GFxxxE"/>
    <property type="match status" value="1"/>
</dbReference>
<dbReference type="NCBIfam" id="TIGR01708">
    <property type="entry name" value="typeII_sec_gspH"/>
    <property type="match status" value="1"/>
</dbReference>
<gene>
    <name evidence="12" type="ORF">EC847_12610</name>
</gene>
<comment type="caution">
    <text evidence="12">The sequence shown here is derived from an EMBL/GenBank/DDBJ whole genome shotgun (WGS) entry which is preliminary data.</text>
</comment>
<dbReference type="GO" id="GO:0015628">
    <property type="term" value="P:protein secretion by the type II secretion system"/>
    <property type="evidence" value="ECO:0007669"/>
    <property type="project" value="InterPro"/>
</dbReference>
<dbReference type="PRINTS" id="PR00885">
    <property type="entry name" value="BCTERIALGSPH"/>
</dbReference>
<keyword evidence="8" id="KW-0472">Membrane</keyword>
<evidence type="ECO:0000256" key="2">
    <source>
        <dbReference type="ARBA" id="ARBA00021549"/>
    </source>
</evidence>
<evidence type="ECO:0000259" key="11">
    <source>
        <dbReference type="Pfam" id="PF12019"/>
    </source>
</evidence>
<evidence type="ECO:0000313" key="13">
    <source>
        <dbReference type="Proteomes" id="UP000295530"/>
    </source>
</evidence>
<name>A0A4R6DU09_SCAGO</name>